<dbReference type="SMART" id="SM00450">
    <property type="entry name" value="RHOD"/>
    <property type="match status" value="1"/>
</dbReference>
<comment type="function">
    <text evidence="2">Involved in the post-transcriptional modification of the uridine at the wobble position (U34) of tRNA(Lys), tRNA(Glu) and tRNA(Gln). Catalyzes the conversion of 2-thiouridine (S2U-RNA) to 2-selenouridine (Se2U-RNA). Acts in a two-step process involving geranylation of 2-thiouridine (S2U) to S-geranyl-2-thiouridine (geS2U) and subsequent selenation of the latter derivative to 2-selenouridine (Se2U) in the tRNA chain.</text>
</comment>
<dbReference type="Gene3D" id="3.40.250.10">
    <property type="entry name" value="Rhodanese-like domain"/>
    <property type="match status" value="1"/>
</dbReference>
<dbReference type="Pfam" id="PF26341">
    <property type="entry name" value="AAA_SelU"/>
    <property type="match status" value="1"/>
</dbReference>
<evidence type="ECO:0000313" key="5">
    <source>
        <dbReference type="Proteomes" id="UP000247780"/>
    </source>
</evidence>
<name>A0ABX5M985_9PROT</name>
<dbReference type="InterPro" id="IPR058840">
    <property type="entry name" value="AAA_SelU"/>
</dbReference>
<dbReference type="InterPro" id="IPR036873">
    <property type="entry name" value="Rhodanese-like_dom_sf"/>
</dbReference>
<evidence type="ECO:0000256" key="1">
    <source>
        <dbReference type="ARBA" id="ARBA00023266"/>
    </source>
</evidence>
<accession>A0ABX5M985</accession>
<comment type="similarity">
    <text evidence="2">Belongs to the SelU family.</text>
</comment>
<feature type="domain" description="Rhodanese" evidence="3">
    <location>
        <begin position="15"/>
        <end position="138"/>
    </location>
</feature>
<dbReference type="InterPro" id="IPR001763">
    <property type="entry name" value="Rhodanese-like_dom"/>
</dbReference>
<comment type="catalytic activity">
    <reaction evidence="2">
        <text>5-methylaminomethyl-2-(Se-phospho)selenouridine(34) in tRNA + H2O = 5-methylaminomethyl-2-selenouridine(34) in tRNA + phosphate</text>
        <dbReference type="Rhea" id="RHEA:60176"/>
        <dbReference type="Rhea" id="RHEA-COMP:10196"/>
        <dbReference type="Rhea" id="RHEA-COMP:15523"/>
        <dbReference type="ChEBI" id="CHEBI:15377"/>
        <dbReference type="ChEBI" id="CHEBI:43474"/>
        <dbReference type="ChEBI" id="CHEBI:82743"/>
        <dbReference type="ChEBI" id="CHEBI:143702"/>
    </reaction>
</comment>
<organism evidence="4 5">
    <name type="scientific">Nitrosomonas eutropha</name>
    <dbReference type="NCBI Taxonomy" id="916"/>
    <lineage>
        <taxon>Bacteria</taxon>
        <taxon>Pseudomonadati</taxon>
        <taxon>Pseudomonadota</taxon>
        <taxon>Betaproteobacteria</taxon>
        <taxon>Nitrosomonadales</taxon>
        <taxon>Nitrosomonadaceae</taxon>
        <taxon>Nitrosomonas</taxon>
    </lineage>
</organism>
<dbReference type="Pfam" id="PF00581">
    <property type="entry name" value="Rhodanese"/>
    <property type="match status" value="1"/>
</dbReference>
<gene>
    <name evidence="2" type="primary">selU</name>
    <name evidence="4" type="ORF">C8R14_11915</name>
</gene>
<comment type="catalytic activity">
    <reaction evidence="2">
        <text>5-methylaminomethyl-2-thiouridine(34) in tRNA + selenophosphate + (2E)-geranyl diphosphate + H2O + H(+) = 5-methylaminomethyl-2-selenouridine(34) in tRNA + (2E)-thiogeraniol + phosphate + diphosphate</text>
        <dbReference type="Rhea" id="RHEA:42716"/>
        <dbReference type="Rhea" id="RHEA-COMP:10195"/>
        <dbReference type="Rhea" id="RHEA-COMP:10196"/>
        <dbReference type="ChEBI" id="CHEBI:15377"/>
        <dbReference type="ChEBI" id="CHEBI:15378"/>
        <dbReference type="ChEBI" id="CHEBI:16144"/>
        <dbReference type="ChEBI" id="CHEBI:33019"/>
        <dbReference type="ChEBI" id="CHEBI:43474"/>
        <dbReference type="ChEBI" id="CHEBI:58057"/>
        <dbReference type="ChEBI" id="CHEBI:74455"/>
        <dbReference type="ChEBI" id="CHEBI:82743"/>
        <dbReference type="ChEBI" id="CHEBI:143703"/>
        <dbReference type="EC" id="2.9.1.3"/>
    </reaction>
</comment>
<dbReference type="NCBIfam" id="TIGR03167">
    <property type="entry name" value="tRNA_sel_U_synt"/>
    <property type="match status" value="1"/>
</dbReference>
<evidence type="ECO:0000313" key="4">
    <source>
        <dbReference type="EMBL" id="PXV80100.1"/>
    </source>
</evidence>
<comment type="caution">
    <text evidence="4">The sequence shown here is derived from an EMBL/GenBank/DDBJ whole genome shotgun (WGS) entry which is preliminary data.</text>
</comment>
<keyword evidence="2" id="KW-0808">Transferase</keyword>
<feature type="active site" description="S-selanylcysteine intermediate" evidence="2">
    <location>
        <position position="98"/>
    </location>
</feature>
<dbReference type="PROSITE" id="PS50206">
    <property type="entry name" value="RHODANESE_3"/>
    <property type="match status" value="1"/>
</dbReference>
<dbReference type="EC" id="2.9.1.3" evidence="2"/>
<evidence type="ECO:0000259" key="3">
    <source>
        <dbReference type="PROSITE" id="PS50206"/>
    </source>
</evidence>
<dbReference type="Proteomes" id="UP000247780">
    <property type="component" value="Unassembled WGS sequence"/>
</dbReference>
<dbReference type="NCBIfam" id="NF008750">
    <property type="entry name" value="PRK11784.1-2"/>
    <property type="match status" value="1"/>
</dbReference>
<keyword evidence="5" id="KW-1185">Reference proteome</keyword>
<dbReference type="RefSeq" id="WP_011634703.1">
    <property type="nucleotide sequence ID" value="NZ_QICQ01000019.1"/>
</dbReference>
<comment type="subunit">
    <text evidence="2">Monomer.</text>
</comment>
<reference evidence="4 5" key="1">
    <citation type="submission" date="2018-04" db="EMBL/GenBank/DDBJ databases">
        <title>Active sludge and wastewater microbial communities from Klosterneuburg, Austria.</title>
        <authorList>
            <person name="Wagner M."/>
        </authorList>
    </citation>
    <scope>NUCLEOTIDE SEQUENCE [LARGE SCALE GENOMIC DNA]</scope>
    <source>
        <strain evidence="4 5">Nm 57</strain>
    </source>
</reference>
<sequence length="388" mass="44008">MNNPNIDSDELTALFTADTPLIDVRAPLEFILGSLPGSVNLPILNNEERALVGTTYKQQGSEAAVMLGHEMISGQAKQDRLQQWLDFIRQHPRTVLYCFRGGKRSQITQQWLKDAGVDRPLIIGGYKQARQFLINTIDRFSENHTLLVITGPTGSGKTQLIQEIRNSYPVLDIEALARHRGSAFGGMSLPQPTQIDFENQLAVNLLKLKQNYLFDPVVVEDESRHTGRVYLPASFFEHMRSSEIIWVDEPLNTRVDNIFGDYIVATPIGQAQQARRNTQPLSSATEIQEILCQQALLLFDKYASALQAISKKLGGVRFQEVSQDLENARSSFVNRNEIQSNKTWIEKLVRYYYDPLYLGSLQRRQVNPCFKGSRQAAIDYLRARKQHA</sequence>
<dbReference type="InterPro" id="IPR017582">
    <property type="entry name" value="SelU"/>
</dbReference>
<comment type="catalytic activity">
    <reaction evidence="2">
        <text>5-methylaminomethyl-S-(2E)-geranyl-thiouridine(34) in tRNA + selenophosphate + H(+) = 5-methylaminomethyl-2-(Se-phospho)selenouridine(34) in tRNA + (2E)-thiogeraniol</text>
        <dbReference type="Rhea" id="RHEA:60172"/>
        <dbReference type="Rhea" id="RHEA-COMP:14654"/>
        <dbReference type="Rhea" id="RHEA-COMP:15523"/>
        <dbReference type="ChEBI" id="CHEBI:15378"/>
        <dbReference type="ChEBI" id="CHEBI:16144"/>
        <dbReference type="ChEBI" id="CHEBI:140632"/>
        <dbReference type="ChEBI" id="CHEBI:143702"/>
        <dbReference type="ChEBI" id="CHEBI:143703"/>
    </reaction>
</comment>
<keyword evidence="1 2" id="KW-0711">Selenium</keyword>
<dbReference type="EMBL" id="QICQ01000019">
    <property type="protein sequence ID" value="PXV80100.1"/>
    <property type="molecule type" value="Genomic_DNA"/>
</dbReference>
<dbReference type="CDD" id="cd01520">
    <property type="entry name" value="RHOD_YbbB"/>
    <property type="match status" value="1"/>
</dbReference>
<dbReference type="SUPFAM" id="SSF52540">
    <property type="entry name" value="P-loop containing nucleoside triphosphate hydrolases"/>
    <property type="match status" value="1"/>
</dbReference>
<proteinExistence type="inferred from homology"/>
<dbReference type="PANTHER" id="PTHR30401:SF0">
    <property type="entry name" value="TRNA 2-SELENOURIDINE SYNTHASE"/>
    <property type="match status" value="1"/>
</dbReference>
<dbReference type="NCBIfam" id="NF008751">
    <property type="entry name" value="PRK11784.1-3"/>
    <property type="match status" value="1"/>
</dbReference>
<dbReference type="PANTHER" id="PTHR30401">
    <property type="entry name" value="TRNA 2-SELENOURIDINE SYNTHASE"/>
    <property type="match status" value="1"/>
</dbReference>
<evidence type="ECO:0000256" key="2">
    <source>
        <dbReference type="HAMAP-Rule" id="MF_01622"/>
    </source>
</evidence>
<dbReference type="InterPro" id="IPR027417">
    <property type="entry name" value="P-loop_NTPase"/>
</dbReference>
<dbReference type="SUPFAM" id="SSF52821">
    <property type="entry name" value="Rhodanese/Cell cycle control phosphatase"/>
    <property type="match status" value="1"/>
</dbReference>
<comment type="catalytic activity">
    <reaction evidence="2">
        <text>5-methylaminomethyl-2-thiouridine(34) in tRNA + (2E)-geranyl diphosphate = 5-methylaminomethyl-S-(2E)-geranyl-thiouridine(34) in tRNA + diphosphate</text>
        <dbReference type="Rhea" id="RHEA:14085"/>
        <dbReference type="Rhea" id="RHEA-COMP:10195"/>
        <dbReference type="Rhea" id="RHEA-COMP:14654"/>
        <dbReference type="ChEBI" id="CHEBI:33019"/>
        <dbReference type="ChEBI" id="CHEBI:58057"/>
        <dbReference type="ChEBI" id="CHEBI:74455"/>
        <dbReference type="ChEBI" id="CHEBI:140632"/>
    </reaction>
</comment>
<dbReference type="HAMAP" id="MF_01622">
    <property type="entry name" value="tRNA_sel_U_synth"/>
    <property type="match status" value="1"/>
</dbReference>
<protein>
    <recommendedName>
        <fullName evidence="2">tRNA 2-selenouridine synthase</fullName>
        <ecNumber evidence="2">2.9.1.3</ecNumber>
    </recommendedName>
</protein>